<feature type="domain" description="Acyl-CoA dehydrogenase/oxidase C-terminal" evidence="7">
    <location>
        <begin position="269"/>
        <end position="371"/>
    </location>
</feature>
<evidence type="ECO:0000256" key="1">
    <source>
        <dbReference type="ARBA" id="ARBA00001974"/>
    </source>
</evidence>
<dbReference type="SUPFAM" id="SSF47203">
    <property type="entry name" value="Acyl-CoA dehydrogenase C-terminal domain-like"/>
    <property type="match status" value="1"/>
</dbReference>
<dbReference type="InterPro" id="IPR009075">
    <property type="entry name" value="AcylCo_DH/oxidase_C"/>
</dbReference>
<organism evidence="10 11">
    <name type="scientific">Nocardioides cremeus</name>
    <dbReference type="NCBI Taxonomy" id="3058044"/>
    <lineage>
        <taxon>Bacteria</taxon>
        <taxon>Bacillati</taxon>
        <taxon>Actinomycetota</taxon>
        <taxon>Actinomycetes</taxon>
        <taxon>Propionibacteriales</taxon>
        <taxon>Nocardioidaceae</taxon>
        <taxon>Nocardioides</taxon>
    </lineage>
</organism>
<protein>
    <submittedName>
        <fullName evidence="10">Acyl-CoA dehydrogenase family protein</fullName>
    </submittedName>
</protein>
<keyword evidence="4 6" id="KW-0274">FAD</keyword>
<evidence type="ECO:0000256" key="5">
    <source>
        <dbReference type="ARBA" id="ARBA00023002"/>
    </source>
</evidence>
<keyword evidence="11" id="KW-1185">Reference proteome</keyword>
<dbReference type="InterPro" id="IPR006089">
    <property type="entry name" value="Acyl-CoA_DH_CS"/>
</dbReference>
<evidence type="ECO:0000259" key="9">
    <source>
        <dbReference type="Pfam" id="PF02771"/>
    </source>
</evidence>
<dbReference type="InterPro" id="IPR052161">
    <property type="entry name" value="Mycobact_Acyl-CoA_DH"/>
</dbReference>
<name>A0ABT8TN77_9ACTN</name>
<evidence type="ECO:0000256" key="4">
    <source>
        <dbReference type="ARBA" id="ARBA00022827"/>
    </source>
</evidence>
<evidence type="ECO:0000256" key="2">
    <source>
        <dbReference type="ARBA" id="ARBA00009347"/>
    </source>
</evidence>
<evidence type="ECO:0000256" key="6">
    <source>
        <dbReference type="RuleBase" id="RU362125"/>
    </source>
</evidence>
<feature type="domain" description="Acyl-CoA dehydrogenase/oxidase N-terminal" evidence="9">
    <location>
        <begin position="16"/>
        <end position="122"/>
    </location>
</feature>
<dbReference type="PANTHER" id="PTHR43292:SF4">
    <property type="entry name" value="ACYL-COA DEHYDROGENASE FADE34"/>
    <property type="match status" value="1"/>
</dbReference>
<evidence type="ECO:0000259" key="7">
    <source>
        <dbReference type="Pfam" id="PF00441"/>
    </source>
</evidence>
<dbReference type="InterPro" id="IPR036250">
    <property type="entry name" value="AcylCo_DH-like_C"/>
</dbReference>
<reference evidence="10" key="1">
    <citation type="submission" date="2023-06" db="EMBL/GenBank/DDBJ databases">
        <title>Genome sequence of Nocardioides sp. SOB44.</title>
        <authorList>
            <person name="Zhang G."/>
        </authorList>
    </citation>
    <scope>NUCLEOTIDE SEQUENCE</scope>
    <source>
        <strain evidence="10">SOB44</strain>
    </source>
</reference>
<dbReference type="InterPro" id="IPR006091">
    <property type="entry name" value="Acyl-CoA_Oxase/DH_mid-dom"/>
</dbReference>
<comment type="caution">
    <text evidence="10">The sequence shown here is derived from an EMBL/GenBank/DDBJ whole genome shotgun (WGS) entry which is preliminary data.</text>
</comment>
<evidence type="ECO:0000313" key="10">
    <source>
        <dbReference type="EMBL" id="MDO3395405.1"/>
    </source>
</evidence>
<dbReference type="PROSITE" id="PS00072">
    <property type="entry name" value="ACYL_COA_DH_1"/>
    <property type="match status" value="1"/>
</dbReference>
<dbReference type="InterPro" id="IPR037069">
    <property type="entry name" value="AcylCoA_DH/ox_N_sf"/>
</dbReference>
<evidence type="ECO:0000259" key="8">
    <source>
        <dbReference type="Pfam" id="PF02770"/>
    </source>
</evidence>
<dbReference type="EMBL" id="JAULSC010000004">
    <property type="protein sequence ID" value="MDO3395405.1"/>
    <property type="molecule type" value="Genomic_DNA"/>
</dbReference>
<dbReference type="InterPro" id="IPR009100">
    <property type="entry name" value="AcylCoA_DH/oxidase_NM_dom_sf"/>
</dbReference>
<dbReference type="InterPro" id="IPR013786">
    <property type="entry name" value="AcylCoA_DH/ox_N"/>
</dbReference>
<dbReference type="Gene3D" id="1.10.540.10">
    <property type="entry name" value="Acyl-CoA dehydrogenase/oxidase, N-terminal domain"/>
    <property type="match status" value="1"/>
</dbReference>
<dbReference type="Gene3D" id="1.20.140.10">
    <property type="entry name" value="Butyryl-CoA Dehydrogenase, subunit A, domain 3"/>
    <property type="match status" value="1"/>
</dbReference>
<accession>A0ABT8TN77</accession>
<dbReference type="Gene3D" id="2.40.110.10">
    <property type="entry name" value="Butyryl-CoA Dehydrogenase, subunit A, domain 2"/>
    <property type="match status" value="1"/>
</dbReference>
<feature type="domain" description="Acyl-CoA oxidase/dehydrogenase middle" evidence="8">
    <location>
        <begin position="127"/>
        <end position="220"/>
    </location>
</feature>
<dbReference type="Proteomes" id="UP001168363">
    <property type="component" value="Unassembled WGS sequence"/>
</dbReference>
<keyword evidence="5 6" id="KW-0560">Oxidoreductase</keyword>
<dbReference type="InterPro" id="IPR046373">
    <property type="entry name" value="Acyl-CoA_Oxase/DH_mid-dom_sf"/>
</dbReference>
<dbReference type="PANTHER" id="PTHR43292">
    <property type="entry name" value="ACYL-COA DEHYDROGENASE"/>
    <property type="match status" value="1"/>
</dbReference>
<dbReference type="Pfam" id="PF02770">
    <property type="entry name" value="Acyl-CoA_dh_M"/>
    <property type="match status" value="1"/>
</dbReference>
<sequence length="375" mass="40419">MSTSLDVAPGPVSTLDELRGEVRAFLAGQTFTPRCDPWVRGFDPGFSRAVGERGWIGMTWPTERGGGGSSNVERWVVAEELLRAGAPVAGHWTADRQTGPSLLRFGTPALQAELLPAIRRGEVVVGLGISESEAGSDLAALRTGAKRVDGGWEISGTKIWSSSAHHATHVYVLARTDSSGSRHDGMTEFLIDAGAAGLEVRPILDLTGEHHFNEMHFDRVFAPDARVLGEVGAGWKQITDQLAFERGGPDRYLSTYPLVRAMLRRLRRAPDRAATERLGALTARLVGLRRLGLELAHELDSGRAPSQKGARLKLLGTLFEQDVVETARYVLDVCGAEPEDLALLHDAIQVAPGATIRGGTSEIMRTVVARAEVGR</sequence>
<dbReference type="Pfam" id="PF00441">
    <property type="entry name" value="Acyl-CoA_dh_1"/>
    <property type="match status" value="1"/>
</dbReference>
<dbReference type="SUPFAM" id="SSF56645">
    <property type="entry name" value="Acyl-CoA dehydrogenase NM domain-like"/>
    <property type="match status" value="1"/>
</dbReference>
<comment type="similarity">
    <text evidence="2 6">Belongs to the acyl-CoA dehydrogenase family.</text>
</comment>
<dbReference type="RefSeq" id="WP_302706718.1">
    <property type="nucleotide sequence ID" value="NZ_JAULSC010000004.1"/>
</dbReference>
<comment type="cofactor">
    <cofactor evidence="1 6">
        <name>FAD</name>
        <dbReference type="ChEBI" id="CHEBI:57692"/>
    </cofactor>
</comment>
<dbReference type="Pfam" id="PF02771">
    <property type="entry name" value="Acyl-CoA_dh_N"/>
    <property type="match status" value="1"/>
</dbReference>
<proteinExistence type="inferred from homology"/>
<gene>
    <name evidence="10" type="ORF">QWJ41_06735</name>
</gene>
<evidence type="ECO:0000256" key="3">
    <source>
        <dbReference type="ARBA" id="ARBA00022630"/>
    </source>
</evidence>
<keyword evidence="3 6" id="KW-0285">Flavoprotein</keyword>
<evidence type="ECO:0000313" key="11">
    <source>
        <dbReference type="Proteomes" id="UP001168363"/>
    </source>
</evidence>